<protein>
    <submittedName>
        <fullName evidence="1">Uncharacterized protein</fullName>
    </submittedName>
</protein>
<name>A0A7S1ADT0_NOCSC</name>
<reference evidence="1" key="1">
    <citation type="submission" date="2021-01" db="EMBL/GenBank/DDBJ databases">
        <authorList>
            <person name="Corre E."/>
            <person name="Pelletier E."/>
            <person name="Niang G."/>
            <person name="Scheremetjew M."/>
            <person name="Finn R."/>
            <person name="Kale V."/>
            <person name="Holt S."/>
            <person name="Cochrane G."/>
            <person name="Meng A."/>
            <person name="Brown T."/>
            <person name="Cohen L."/>
        </authorList>
    </citation>
    <scope>NUCLEOTIDE SEQUENCE</scope>
</reference>
<proteinExistence type="predicted"/>
<dbReference type="AlphaFoldDB" id="A0A7S1ADT0"/>
<gene>
    <name evidence="1" type="ORF">NSCI0253_LOCUS24372</name>
</gene>
<evidence type="ECO:0000313" key="1">
    <source>
        <dbReference type="EMBL" id="CAD8850022.1"/>
    </source>
</evidence>
<sequence>MPLVALSAILPQGLHERLATSLFKVVSRLDVKTISAELLYGLPFLVHVAAGVSRLCSESFDTLVRLMQVRGEALLLAANVDPLNLEPGSVQHLFVAFSRHSGLVLSGVLVFDNWDPASMLGAGDYAQSPVVNKCFTWPRFDPFELRCE</sequence>
<organism evidence="1">
    <name type="scientific">Noctiluca scintillans</name>
    <name type="common">Sea sparkle</name>
    <name type="synonym">Red tide dinoflagellate</name>
    <dbReference type="NCBI Taxonomy" id="2966"/>
    <lineage>
        <taxon>Eukaryota</taxon>
        <taxon>Sar</taxon>
        <taxon>Alveolata</taxon>
        <taxon>Dinophyceae</taxon>
        <taxon>Noctilucales</taxon>
        <taxon>Noctilucaceae</taxon>
        <taxon>Noctiluca</taxon>
    </lineage>
</organism>
<accession>A0A7S1ADT0</accession>
<dbReference type="EMBL" id="HBFQ01034581">
    <property type="protein sequence ID" value="CAD8850022.1"/>
    <property type="molecule type" value="Transcribed_RNA"/>
</dbReference>